<organism evidence="1 2">
    <name type="scientific">Citrobacter enshiensis</name>
    <dbReference type="NCBI Taxonomy" id="2971264"/>
    <lineage>
        <taxon>Bacteria</taxon>
        <taxon>Pseudomonadati</taxon>
        <taxon>Pseudomonadota</taxon>
        <taxon>Gammaproteobacteria</taxon>
        <taxon>Enterobacterales</taxon>
        <taxon>Enterobacteriaceae</taxon>
        <taxon>Citrobacter</taxon>
    </lineage>
</organism>
<name>A0ABT8Q1F4_9ENTR</name>
<dbReference type="EMBL" id="JAUJYW010000008">
    <property type="protein sequence ID" value="MDN8601414.1"/>
    <property type="molecule type" value="Genomic_DNA"/>
</dbReference>
<protein>
    <submittedName>
        <fullName evidence="1">Uncharacterized protein</fullName>
    </submittedName>
</protein>
<gene>
    <name evidence="1" type="ORF">Q0A17_18650</name>
</gene>
<dbReference type="RefSeq" id="WP_301701584.1">
    <property type="nucleotide sequence ID" value="NZ_JAUJYW010000008.1"/>
</dbReference>
<comment type="caution">
    <text evidence="1">The sequence shown here is derived from an EMBL/GenBank/DDBJ whole genome shotgun (WGS) entry which is preliminary data.</text>
</comment>
<proteinExistence type="predicted"/>
<keyword evidence="2" id="KW-1185">Reference proteome</keyword>
<evidence type="ECO:0000313" key="2">
    <source>
        <dbReference type="Proteomes" id="UP001174867"/>
    </source>
</evidence>
<accession>A0ABT8Q1F4</accession>
<sequence length="67" mass="7500">MKRIPRERKTATLAKSRSPYNMTVAAVAKGKEYPTRPSITGIIRLKQRETDPGSAAFSRIYSAVFVE</sequence>
<reference evidence="1 2" key="1">
    <citation type="submission" date="2023-07" db="EMBL/GenBank/DDBJ databases">
        <title>Citrobacter selenititolerans sp. nov., isolated from seleniferous soil.</title>
        <authorList>
            <person name="Zhang S."/>
            <person name="Li K."/>
            <person name="Peng J."/>
            <person name="Wang H."/>
            <person name="Sun J."/>
            <person name="Guo Y."/>
        </authorList>
    </citation>
    <scope>NUCLEOTIDE SEQUENCE [LARGE SCALE GENOMIC DNA]</scope>
    <source>
        <strain evidence="1 2">S2-9</strain>
    </source>
</reference>
<dbReference type="Proteomes" id="UP001174867">
    <property type="component" value="Unassembled WGS sequence"/>
</dbReference>
<evidence type="ECO:0000313" key="1">
    <source>
        <dbReference type="EMBL" id="MDN8601414.1"/>
    </source>
</evidence>